<dbReference type="InterPro" id="IPR036427">
    <property type="entry name" value="Bromodomain-like_sf"/>
</dbReference>
<evidence type="ECO:0000259" key="6">
    <source>
        <dbReference type="PROSITE" id="PS50014"/>
    </source>
</evidence>
<dbReference type="Gene3D" id="1.20.920.10">
    <property type="entry name" value="Bromodomain-like"/>
    <property type="match status" value="1"/>
</dbReference>
<organism evidence="7 8">
    <name type="scientific">Blepharisma stoltei</name>
    <dbReference type="NCBI Taxonomy" id="1481888"/>
    <lineage>
        <taxon>Eukaryota</taxon>
        <taxon>Sar</taxon>
        <taxon>Alveolata</taxon>
        <taxon>Ciliophora</taxon>
        <taxon>Postciliodesmatophora</taxon>
        <taxon>Heterotrichea</taxon>
        <taxon>Heterotrichida</taxon>
        <taxon>Blepharismidae</taxon>
        <taxon>Blepharisma</taxon>
    </lineage>
</organism>
<keyword evidence="8" id="KW-1185">Reference proteome</keyword>
<comment type="caution">
    <text evidence="7">The sequence shown here is derived from an EMBL/GenBank/DDBJ whole genome shotgun (WGS) entry which is preliminary data.</text>
</comment>
<keyword evidence="3" id="KW-0804">Transcription</keyword>
<reference evidence="7" key="1">
    <citation type="submission" date="2021-09" db="EMBL/GenBank/DDBJ databases">
        <authorList>
            <consortium name="AG Swart"/>
            <person name="Singh M."/>
            <person name="Singh A."/>
            <person name="Seah K."/>
            <person name="Emmerich C."/>
        </authorList>
    </citation>
    <scope>NUCLEOTIDE SEQUENCE</scope>
    <source>
        <strain evidence="7">ATCC30299</strain>
    </source>
</reference>
<evidence type="ECO:0000313" key="7">
    <source>
        <dbReference type="EMBL" id="CAG9313192.1"/>
    </source>
</evidence>
<sequence length="318" mass="36927">MSSSDSYLSNPEIFIMPLHLKKINKLMPVGYKLDPDILKPSHSGSQKKIKSKHHKDSQAVKKNKNKEDASSEWTDKYPGLKTGGAAAQRCYEILQNMKKQNLCSSFLQPVDPVALNLPDYLEVIHDPIDLSAVERNLKAGVYENSQQFAVDIRRIWLNSFTYNSCNSDMFYITLEMATYFEKQFKDAEDLLFVPGDEIRKMNRDKSIIRNYMDRPMTLNEKKILAANLRRLDKDDTLRAQQIISKGKTNTPIAQFNIAKLSTRTLRELEKLVKLSYQAEIHSNRHLKYPRKQAHLDSEDLEAPEKRVKRVHYNNEMEY</sequence>
<evidence type="ECO:0000256" key="1">
    <source>
        <dbReference type="ARBA" id="ARBA00023015"/>
    </source>
</evidence>
<keyword evidence="1" id="KW-0805">Transcription regulation</keyword>
<evidence type="ECO:0000256" key="5">
    <source>
        <dbReference type="SAM" id="MobiDB-lite"/>
    </source>
</evidence>
<dbReference type="Gene3D" id="1.20.1270.220">
    <property type="match status" value="1"/>
</dbReference>
<name>A0AAU9IJ28_9CILI</name>
<feature type="region of interest" description="Disordered" evidence="5">
    <location>
        <begin position="40"/>
        <end position="75"/>
    </location>
</feature>
<protein>
    <recommendedName>
        <fullName evidence="6">Bromo domain-containing protein</fullName>
    </recommendedName>
</protein>
<dbReference type="PROSITE" id="PS50014">
    <property type="entry name" value="BROMODOMAIN_2"/>
    <property type="match status" value="1"/>
</dbReference>
<feature type="compositionally biased region" description="Basic residues" evidence="5">
    <location>
        <begin position="45"/>
        <end position="55"/>
    </location>
</feature>
<feature type="compositionally biased region" description="Basic and acidic residues" evidence="5">
    <location>
        <begin position="65"/>
        <end position="75"/>
    </location>
</feature>
<gene>
    <name evidence="7" type="ORF">BSTOLATCC_MIC8466</name>
</gene>
<evidence type="ECO:0000313" key="8">
    <source>
        <dbReference type="Proteomes" id="UP001162131"/>
    </source>
</evidence>
<dbReference type="SUPFAM" id="SSF47370">
    <property type="entry name" value="Bromodomain"/>
    <property type="match status" value="1"/>
</dbReference>
<evidence type="ECO:0000256" key="2">
    <source>
        <dbReference type="ARBA" id="ARBA00023117"/>
    </source>
</evidence>
<feature type="domain" description="Bromo" evidence="6">
    <location>
        <begin position="98"/>
        <end position="170"/>
    </location>
</feature>
<keyword evidence="2 4" id="KW-0103">Bromodomain</keyword>
<dbReference type="Pfam" id="PF00439">
    <property type="entry name" value="Bromodomain"/>
    <property type="match status" value="1"/>
</dbReference>
<dbReference type="InterPro" id="IPR001487">
    <property type="entry name" value="Bromodomain"/>
</dbReference>
<accession>A0AAU9IJ28</accession>
<dbReference type="InterPro" id="IPR027353">
    <property type="entry name" value="NET_dom"/>
</dbReference>
<dbReference type="AlphaFoldDB" id="A0AAU9IJ28"/>
<dbReference type="PANTHER" id="PTHR45926">
    <property type="entry name" value="OSJNBA0053K19.4 PROTEIN"/>
    <property type="match status" value="1"/>
</dbReference>
<dbReference type="Pfam" id="PF17035">
    <property type="entry name" value="BET"/>
    <property type="match status" value="1"/>
</dbReference>
<evidence type="ECO:0000256" key="3">
    <source>
        <dbReference type="ARBA" id="ARBA00023163"/>
    </source>
</evidence>
<evidence type="ECO:0000256" key="4">
    <source>
        <dbReference type="PROSITE-ProRule" id="PRU00035"/>
    </source>
</evidence>
<dbReference type="InterPro" id="IPR038336">
    <property type="entry name" value="NET_sf"/>
</dbReference>
<dbReference type="SMART" id="SM00297">
    <property type="entry name" value="BROMO"/>
    <property type="match status" value="1"/>
</dbReference>
<dbReference type="EMBL" id="CAJZBQ010000010">
    <property type="protein sequence ID" value="CAG9313192.1"/>
    <property type="molecule type" value="Genomic_DNA"/>
</dbReference>
<dbReference type="Proteomes" id="UP001162131">
    <property type="component" value="Unassembled WGS sequence"/>
</dbReference>
<proteinExistence type="predicted"/>
<dbReference type="PRINTS" id="PR00503">
    <property type="entry name" value="BROMODOMAIN"/>
</dbReference>